<evidence type="ECO:0000259" key="2">
    <source>
        <dbReference type="PROSITE" id="PS50053"/>
    </source>
</evidence>
<dbReference type="PANTHER" id="PTHR47725">
    <property type="entry name" value="OS03G0364000 PROTEIN"/>
    <property type="match status" value="1"/>
</dbReference>
<dbReference type="PANTHER" id="PTHR47725:SF2">
    <property type="entry name" value="UBIQUITIN-LIKE DOMAIN-CONTAINING PROTEIN"/>
    <property type="match status" value="1"/>
</dbReference>
<dbReference type="InterPro" id="IPR000626">
    <property type="entry name" value="Ubiquitin-like_dom"/>
</dbReference>
<dbReference type="AlphaFoldDB" id="A0AAU9JDX9"/>
<sequence>MADRILISNTQFVRVKSLRNETFFITCKPKDSVSMVKYCVYLMCGLPVEDMKLYIRNRLLEDVSSLYDQQVANDTVLFLVSKKPDGSWENVSQFMPGNDQSPLSRTFENLSPGLKSPE</sequence>
<comment type="caution">
    <text evidence="3">The sequence shown here is derived from an EMBL/GenBank/DDBJ whole genome shotgun (WGS) entry which is preliminary data.</text>
</comment>
<dbReference type="CDD" id="cd17039">
    <property type="entry name" value="Ubl_ubiquitin_like"/>
    <property type="match status" value="1"/>
</dbReference>
<protein>
    <recommendedName>
        <fullName evidence="2">Ubiquitin-like domain-containing protein</fullName>
    </recommendedName>
</protein>
<evidence type="ECO:0000313" key="4">
    <source>
        <dbReference type="Proteomes" id="UP001162131"/>
    </source>
</evidence>
<reference evidence="3" key="1">
    <citation type="submission" date="2021-09" db="EMBL/GenBank/DDBJ databases">
        <authorList>
            <consortium name="AG Swart"/>
            <person name="Singh M."/>
            <person name="Singh A."/>
            <person name="Seah K."/>
            <person name="Emmerich C."/>
        </authorList>
    </citation>
    <scope>NUCLEOTIDE SEQUENCE</scope>
    <source>
        <strain evidence="3">ATCC30299</strain>
    </source>
</reference>
<dbReference type="SUPFAM" id="SSF54236">
    <property type="entry name" value="Ubiquitin-like"/>
    <property type="match status" value="1"/>
</dbReference>
<organism evidence="3 4">
    <name type="scientific">Blepharisma stoltei</name>
    <dbReference type="NCBI Taxonomy" id="1481888"/>
    <lineage>
        <taxon>Eukaryota</taxon>
        <taxon>Sar</taxon>
        <taxon>Alveolata</taxon>
        <taxon>Ciliophora</taxon>
        <taxon>Postciliodesmatophora</taxon>
        <taxon>Heterotrichea</taxon>
        <taxon>Heterotrichida</taxon>
        <taxon>Blepharismidae</taxon>
        <taxon>Blepharisma</taxon>
    </lineage>
</organism>
<dbReference type="InterPro" id="IPR029071">
    <property type="entry name" value="Ubiquitin-like_domsf"/>
</dbReference>
<name>A0AAU9JDX9_9CILI</name>
<dbReference type="EMBL" id="CAJZBQ010000040">
    <property type="protein sequence ID" value="CAG9326291.1"/>
    <property type="molecule type" value="Genomic_DNA"/>
</dbReference>
<dbReference type="Proteomes" id="UP001162131">
    <property type="component" value="Unassembled WGS sequence"/>
</dbReference>
<evidence type="ECO:0000313" key="3">
    <source>
        <dbReference type="EMBL" id="CAG9326291.1"/>
    </source>
</evidence>
<accession>A0AAU9JDX9</accession>
<dbReference type="Gene3D" id="3.10.20.90">
    <property type="entry name" value="Phosphatidylinositol 3-kinase Catalytic Subunit, Chain A, domain 1"/>
    <property type="match status" value="1"/>
</dbReference>
<gene>
    <name evidence="3" type="ORF">BSTOLATCC_MIC40720</name>
</gene>
<feature type="compositionally biased region" description="Polar residues" evidence="1">
    <location>
        <begin position="91"/>
        <end position="109"/>
    </location>
</feature>
<dbReference type="PROSITE" id="PS50053">
    <property type="entry name" value="UBIQUITIN_2"/>
    <property type="match status" value="1"/>
</dbReference>
<feature type="domain" description="Ubiquitin-like" evidence="2">
    <location>
        <begin position="13"/>
        <end position="86"/>
    </location>
</feature>
<keyword evidence="4" id="KW-1185">Reference proteome</keyword>
<evidence type="ECO:0000256" key="1">
    <source>
        <dbReference type="SAM" id="MobiDB-lite"/>
    </source>
</evidence>
<feature type="region of interest" description="Disordered" evidence="1">
    <location>
        <begin position="91"/>
        <end position="118"/>
    </location>
</feature>
<proteinExistence type="predicted"/>